<dbReference type="Proteomes" id="UP001054857">
    <property type="component" value="Unassembled WGS sequence"/>
</dbReference>
<evidence type="ECO:0000259" key="14">
    <source>
        <dbReference type="Pfam" id="PF00520"/>
    </source>
</evidence>
<dbReference type="Gene3D" id="1.10.287.70">
    <property type="match status" value="1"/>
</dbReference>
<keyword evidence="11" id="KW-0407">Ion channel</keyword>
<feature type="domain" description="Ion transport" evidence="14">
    <location>
        <begin position="110"/>
        <end position="349"/>
    </location>
</feature>
<comment type="subcellular location">
    <subcellularLocation>
        <location evidence="1">Membrane</location>
        <topology evidence="1">Multi-pass membrane protein</topology>
    </subcellularLocation>
</comment>
<evidence type="ECO:0000256" key="8">
    <source>
        <dbReference type="ARBA" id="ARBA00022989"/>
    </source>
</evidence>
<keyword evidence="2" id="KW-0813">Transport</keyword>
<keyword evidence="9" id="KW-0406">Ion transport</keyword>
<keyword evidence="6" id="KW-0851">Voltage-gated channel</keyword>
<protein>
    <recommendedName>
        <fullName evidence="14">Ion transport domain-containing protein</fullName>
    </recommendedName>
</protein>
<feature type="transmembrane region" description="Helical" evidence="13">
    <location>
        <begin position="183"/>
        <end position="208"/>
    </location>
</feature>
<evidence type="ECO:0000313" key="15">
    <source>
        <dbReference type="EMBL" id="GFR52249.1"/>
    </source>
</evidence>
<evidence type="ECO:0000256" key="6">
    <source>
        <dbReference type="ARBA" id="ARBA00022882"/>
    </source>
</evidence>
<keyword evidence="16" id="KW-1185">Reference proteome</keyword>
<dbReference type="EMBL" id="BMAR01000060">
    <property type="protein sequence ID" value="GFR52249.1"/>
    <property type="molecule type" value="Genomic_DNA"/>
</dbReference>
<dbReference type="GO" id="GO:0008076">
    <property type="term" value="C:voltage-gated potassium channel complex"/>
    <property type="evidence" value="ECO:0007669"/>
    <property type="project" value="InterPro"/>
</dbReference>
<dbReference type="FunFam" id="1.20.120.350:FF:000091">
    <property type="entry name" value="Predicted protein"/>
    <property type="match status" value="1"/>
</dbReference>
<dbReference type="FunFam" id="1.10.287.70:FF:000097">
    <property type="entry name" value="Potassium voltage-gated channel subfamily G member 3"/>
    <property type="match status" value="1"/>
</dbReference>
<dbReference type="InterPro" id="IPR028325">
    <property type="entry name" value="VG_K_chnl"/>
</dbReference>
<keyword evidence="3" id="KW-0633">Potassium transport</keyword>
<proteinExistence type="predicted"/>
<evidence type="ECO:0000256" key="1">
    <source>
        <dbReference type="ARBA" id="ARBA00004141"/>
    </source>
</evidence>
<evidence type="ECO:0000256" key="13">
    <source>
        <dbReference type="SAM" id="Phobius"/>
    </source>
</evidence>
<accession>A0AAD3HSJ2</accession>
<evidence type="ECO:0000256" key="3">
    <source>
        <dbReference type="ARBA" id="ARBA00022538"/>
    </source>
</evidence>
<dbReference type="PANTHER" id="PTHR11537:SF254">
    <property type="entry name" value="POTASSIUM VOLTAGE-GATED CHANNEL PROTEIN SHAB"/>
    <property type="match status" value="1"/>
</dbReference>
<name>A0AAD3HSJ2_9CHLO</name>
<keyword evidence="7" id="KW-0630">Potassium</keyword>
<evidence type="ECO:0000256" key="5">
    <source>
        <dbReference type="ARBA" id="ARBA00022826"/>
    </source>
</evidence>
<feature type="transmembrane region" description="Helical" evidence="13">
    <location>
        <begin position="240"/>
        <end position="261"/>
    </location>
</feature>
<dbReference type="InterPro" id="IPR027359">
    <property type="entry name" value="Volt_channel_dom_sf"/>
</dbReference>
<evidence type="ECO:0000256" key="10">
    <source>
        <dbReference type="ARBA" id="ARBA00023136"/>
    </source>
</evidence>
<dbReference type="AlphaFoldDB" id="A0AAD3HSJ2"/>
<dbReference type="PRINTS" id="PR00169">
    <property type="entry name" value="KCHANNEL"/>
</dbReference>
<feature type="transmembrane region" description="Helical" evidence="13">
    <location>
        <begin position="107"/>
        <end position="127"/>
    </location>
</feature>
<evidence type="ECO:0000256" key="12">
    <source>
        <dbReference type="SAM" id="MobiDB-lite"/>
    </source>
</evidence>
<sequence>MTGLRQQERTLSTNPIINDLETGEEEDGLMADGGRSVGGDLRQRLDLKIKAVESLSEPTRKYLHVSKHGKPIPTWMKWDEQPKHNKWNYYMSQLYTLMTDGTSSRSAWFISRFMITTIIISVVSFCLETVPSFQKDRNAAANTAFTWVEAVTIQIFAAEYLLRLGSSPDKFKFVREPFNIIDLIAIVPWYIITWIGTTFTGTTVFRVIRLFRALRVFRLGGRYPKLPVVLTALRKSLDMLALMCFLLSLSIVFFATLMFYAERGKWDERLGYYVRPMEVVHDYEGEPQPSPFESIVSGFWWAIVTLMTVGYGDAYPVTAGGKVIVCVAVICGVLSLALPISVIGTTFSNEWAAHEAAERLREAAGVKRKHVAVTSPALLRLHRLLSGHLANTATLLDINRNSELALDEASGQLHATLKTTKKQLHTEAKADLRLRKVTKRLKPEDDTSFDEHYGYLSLQHVKERFREQLGPMAAAAQSLGARARHVNRMGVVNELLLDPGMAALVARLAKKHADLAFLLAKHEEKPTPLSLLEAETSALQGYVEEISEEEAKRAHGGGGGGGVHRKDTQLADGELPSLPSMCESTGGRPT</sequence>
<dbReference type="InterPro" id="IPR005821">
    <property type="entry name" value="Ion_trans_dom"/>
</dbReference>
<keyword evidence="4 13" id="KW-0812">Transmembrane</keyword>
<evidence type="ECO:0000313" key="16">
    <source>
        <dbReference type="Proteomes" id="UP001054857"/>
    </source>
</evidence>
<organism evidence="15 16">
    <name type="scientific">Astrephomene gubernaculifera</name>
    <dbReference type="NCBI Taxonomy" id="47775"/>
    <lineage>
        <taxon>Eukaryota</taxon>
        <taxon>Viridiplantae</taxon>
        <taxon>Chlorophyta</taxon>
        <taxon>core chlorophytes</taxon>
        <taxon>Chlorophyceae</taxon>
        <taxon>CS clade</taxon>
        <taxon>Chlamydomonadales</taxon>
        <taxon>Astrephomenaceae</taxon>
        <taxon>Astrephomene</taxon>
    </lineage>
</organism>
<comment type="caution">
    <text evidence="15">The sequence shown here is derived from an EMBL/GenBank/DDBJ whole genome shotgun (WGS) entry which is preliminary data.</text>
</comment>
<dbReference type="GO" id="GO:0001508">
    <property type="term" value="P:action potential"/>
    <property type="evidence" value="ECO:0007669"/>
    <property type="project" value="TreeGrafter"/>
</dbReference>
<evidence type="ECO:0000256" key="2">
    <source>
        <dbReference type="ARBA" id="ARBA00022448"/>
    </source>
</evidence>
<dbReference type="PANTHER" id="PTHR11537">
    <property type="entry name" value="VOLTAGE-GATED POTASSIUM CHANNEL"/>
    <property type="match status" value="1"/>
</dbReference>
<feature type="region of interest" description="Disordered" evidence="12">
    <location>
        <begin position="547"/>
        <end position="590"/>
    </location>
</feature>
<evidence type="ECO:0000256" key="7">
    <source>
        <dbReference type="ARBA" id="ARBA00022958"/>
    </source>
</evidence>
<keyword evidence="8 13" id="KW-1133">Transmembrane helix</keyword>
<dbReference type="Pfam" id="PF00520">
    <property type="entry name" value="Ion_trans"/>
    <property type="match status" value="1"/>
</dbReference>
<keyword evidence="5" id="KW-0631">Potassium channel</keyword>
<evidence type="ECO:0000256" key="4">
    <source>
        <dbReference type="ARBA" id="ARBA00022692"/>
    </source>
</evidence>
<feature type="transmembrane region" description="Helical" evidence="13">
    <location>
        <begin position="294"/>
        <end position="311"/>
    </location>
</feature>
<evidence type="ECO:0000256" key="9">
    <source>
        <dbReference type="ARBA" id="ARBA00023065"/>
    </source>
</evidence>
<feature type="transmembrane region" description="Helical" evidence="13">
    <location>
        <begin position="323"/>
        <end position="344"/>
    </location>
</feature>
<dbReference type="SUPFAM" id="SSF81324">
    <property type="entry name" value="Voltage-gated potassium channels"/>
    <property type="match status" value="1"/>
</dbReference>
<gene>
    <name evidence="15" type="ORF">Agub_g14783</name>
</gene>
<evidence type="ECO:0000256" key="11">
    <source>
        <dbReference type="ARBA" id="ARBA00023303"/>
    </source>
</evidence>
<dbReference type="GO" id="GO:0005249">
    <property type="term" value="F:voltage-gated potassium channel activity"/>
    <property type="evidence" value="ECO:0007669"/>
    <property type="project" value="InterPro"/>
</dbReference>
<dbReference type="Gene3D" id="1.20.120.350">
    <property type="entry name" value="Voltage-gated potassium channels. Chain C"/>
    <property type="match status" value="1"/>
</dbReference>
<reference evidence="15 16" key="1">
    <citation type="journal article" date="2021" name="Sci. Rep.">
        <title>Genome sequencing of the multicellular alga Astrephomene provides insights into convergent evolution of germ-soma differentiation.</title>
        <authorList>
            <person name="Yamashita S."/>
            <person name="Yamamoto K."/>
            <person name="Matsuzaki R."/>
            <person name="Suzuki S."/>
            <person name="Yamaguchi H."/>
            <person name="Hirooka S."/>
            <person name="Minakuchi Y."/>
            <person name="Miyagishima S."/>
            <person name="Kawachi M."/>
            <person name="Toyoda A."/>
            <person name="Nozaki H."/>
        </authorList>
    </citation>
    <scope>NUCLEOTIDE SEQUENCE [LARGE SCALE GENOMIC DNA]</scope>
    <source>
        <strain evidence="15 16">NIES-4017</strain>
    </source>
</reference>
<keyword evidence="10 13" id="KW-0472">Membrane</keyword>